<accession>A0ABX1YK66</accession>
<sequence length="91" mass="9830">MGENGKYGKGMREGWERDGRGTGKAPEKSGDGSRLEEKGSRENGDSKVRSGESGGKEGRKEGKKEGARNMGIHNSMRTPEPLFSRNSPFSA</sequence>
<organism evidence="2 3">
    <name type="scientific">Paenibacillus phytohabitans</name>
    <dbReference type="NCBI Taxonomy" id="2654978"/>
    <lineage>
        <taxon>Bacteria</taxon>
        <taxon>Bacillati</taxon>
        <taxon>Bacillota</taxon>
        <taxon>Bacilli</taxon>
        <taxon>Bacillales</taxon>
        <taxon>Paenibacillaceae</taxon>
        <taxon>Paenibacillus</taxon>
    </lineage>
</organism>
<comment type="caution">
    <text evidence="2">The sequence shown here is derived from an EMBL/GenBank/DDBJ whole genome shotgun (WGS) entry which is preliminary data.</text>
</comment>
<name>A0ABX1YK66_9BACL</name>
<dbReference type="Proteomes" id="UP000596857">
    <property type="component" value="Unassembled WGS sequence"/>
</dbReference>
<evidence type="ECO:0000256" key="1">
    <source>
        <dbReference type="SAM" id="MobiDB-lite"/>
    </source>
</evidence>
<evidence type="ECO:0000313" key="3">
    <source>
        <dbReference type="Proteomes" id="UP000596857"/>
    </source>
</evidence>
<protein>
    <submittedName>
        <fullName evidence="2">Uncharacterized protein</fullName>
    </submittedName>
</protein>
<feature type="compositionally biased region" description="Basic and acidic residues" evidence="1">
    <location>
        <begin position="10"/>
        <end position="67"/>
    </location>
</feature>
<proteinExistence type="predicted"/>
<evidence type="ECO:0000313" key="2">
    <source>
        <dbReference type="EMBL" id="NOU81258.1"/>
    </source>
</evidence>
<dbReference type="EMBL" id="WHOB01000062">
    <property type="protein sequence ID" value="NOU81258.1"/>
    <property type="molecule type" value="Genomic_DNA"/>
</dbReference>
<reference evidence="2 3" key="1">
    <citation type="submission" date="2019-10" db="EMBL/GenBank/DDBJ databases">
        <title>Description of Paenibacillus terricola sp. nov.</title>
        <authorList>
            <person name="Carlier A."/>
            <person name="Qi S."/>
        </authorList>
    </citation>
    <scope>NUCLEOTIDE SEQUENCE [LARGE SCALE GENOMIC DNA]</scope>
    <source>
        <strain evidence="2 3">LMG 31459</strain>
    </source>
</reference>
<gene>
    <name evidence="2" type="ORF">GC101_20555</name>
</gene>
<dbReference type="RefSeq" id="WP_171718772.1">
    <property type="nucleotide sequence ID" value="NZ_WHOB01000062.1"/>
</dbReference>
<keyword evidence="3" id="KW-1185">Reference proteome</keyword>
<feature type="region of interest" description="Disordered" evidence="1">
    <location>
        <begin position="1"/>
        <end position="91"/>
    </location>
</feature>